<sequence length="502" mass="55530">MLPDSLTAMRERIEDGTLPAFLTQLDRVAGCTSPIRLVGAVDHVDVATGEVRRVLDSATMPDGTLLVPCGNRRASVCPSCSYLYQGDAWQIVHAGLTGGPDVPATVGSHPGLFVTLTAPSFGPVHSRRSNHGPAQVCRPRRGRCPHGRSRGCFRVHGDDDPLLGQALCPECFDYPAAVVWNACVSRLWKRTVDLTYRKLATHLGTSERAVRTALRISYVKVAEMQARGLVHLHAILRLDRGSTRDGEWIAPPDWATGELVGRCLRQAAEAVRVPCPDPHLHAPITMEQALATLAGAGLTDTAPVTGPTPVHGAEVRWGAQLDIRRIHVETGDLTPATVGNYLAKYITKSTTDSGRLDRRIRDGEELSALLPFLTEHQAALVRAAWRLGVWPEFDDLRLHTHAHEFGFRGHWLTKSRRYSTTFGRRREARRTWQRTHTPNGQERVPLDAFGRPDDSDETVIVASWRFHSVGYRRDGDRWLALQAADQARSRREEAHLARNVAA</sequence>
<dbReference type="RefSeq" id="WP_091286995.1">
    <property type="nucleotide sequence ID" value="NZ_FAOZ01000056.1"/>
</dbReference>
<gene>
    <name evidence="1" type="ORF">Ga0074812_1567</name>
</gene>
<dbReference type="Proteomes" id="UP000198802">
    <property type="component" value="Unassembled WGS sequence"/>
</dbReference>
<dbReference type="InterPro" id="IPR046828">
    <property type="entry name" value="RepSA"/>
</dbReference>
<protein>
    <recommendedName>
        <fullName evidence="3">Plasmid replication initiator protein</fullName>
    </recommendedName>
</protein>
<organism evidence="1 2">
    <name type="scientific">Parafrankia irregularis</name>
    <dbReference type="NCBI Taxonomy" id="795642"/>
    <lineage>
        <taxon>Bacteria</taxon>
        <taxon>Bacillati</taxon>
        <taxon>Actinomycetota</taxon>
        <taxon>Actinomycetes</taxon>
        <taxon>Frankiales</taxon>
        <taxon>Frankiaceae</taxon>
        <taxon>Parafrankia</taxon>
    </lineage>
</organism>
<reference evidence="2" key="1">
    <citation type="submission" date="2015-11" db="EMBL/GenBank/DDBJ databases">
        <authorList>
            <person name="Varghese N."/>
        </authorList>
    </citation>
    <scope>NUCLEOTIDE SEQUENCE [LARGE SCALE GENOMIC DNA]</scope>
    <source>
        <strain evidence="2">DSM 45899</strain>
    </source>
</reference>
<evidence type="ECO:0008006" key="3">
    <source>
        <dbReference type="Google" id="ProtNLM"/>
    </source>
</evidence>
<dbReference type="EMBL" id="FAOZ01000056">
    <property type="protein sequence ID" value="CUU61095.1"/>
    <property type="molecule type" value="Genomic_DNA"/>
</dbReference>
<keyword evidence="2" id="KW-1185">Reference proteome</keyword>
<proteinExistence type="predicted"/>
<dbReference type="AlphaFoldDB" id="A0A0S4R005"/>
<evidence type="ECO:0000313" key="2">
    <source>
        <dbReference type="Proteomes" id="UP000198802"/>
    </source>
</evidence>
<accession>A0A0S4R005</accession>
<dbReference type="Pfam" id="PF20199">
    <property type="entry name" value="RepSA"/>
    <property type="match status" value="1"/>
</dbReference>
<name>A0A0S4R005_9ACTN</name>
<evidence type="ECO:0000313" key="1">
    <source>
        <dbReference type="EMBL" id="CUU61095.1"/>
    </source>
</evidence>